<dbReference type="PANTHER" id="PTHR19328">
    <property type="entry name" value="HEDGEHOG-INTERACTING PROTEIN"/>
    <property type="match status" value="1"/>
</dbReference>
<dbReference type="EMBL" id="JAGGMS010000001">
    <property type="protein sequence ID" value="MBP2181876.1"/>
    <property type="molecule type" value="Genomic_DNA"/>
</dbReference>
<evidence type="ECO:0000259" key="1">
    <source>
        <dbReference type="Pfam" id="PF07995"/>
    </source>
</evidence>
<gene>
    <name evidence="2" type="ORF">JOM49_003402</name>
</gene>
<sequence length="451" mass="48500">MPETRKPGRLRRRLGWVALGFVLVVALLVAVGAYALDPGGDPPDPAGLGANPQVGAPDEQTIPTVNGANVIGWPADKAPTAPPGFTVTRFAAGLDHPRWLYQLPNGDVLAAESATAPGGGLFASLFDLVRGNDGSRGESANRITLLRDADGDGVAEFRTPFLENLNQPFGMALIGEALYVGNTDSVWRFPYREGETRISDPGQKILDLPAGGYNNHWTRNVVAAPDGSKLYVTVGSGSNVAENGLDNEIRRAMVLEINPDGTGERVLASGMRNPNGLDFEPQTGTLWTVVNERDMLGDDVPPDYLTRVRDGDFYGWPWSYWGQRVDERVEPQRPDLVSKSLVPDYSLGAHTAPLGLAFYRGSAFDERYRGGAFIGEHGSWNRGRSVGFTVDFVPFRDGMPSGPPEEFLTGFKPDPDNADTYGRPVGVLGTKAGELLVADDAGHTVWRVAAG</sequence>
<proteinExistence type="predicted"/>
<organism evidence="2 3">
    <name type="scientific">Amycolatopsis magusensis</name>
    <dbReference type="NCBI Taxonomy" id="882444"/>
    <lineage>
        <taxon>Bacteria</taxon>
        <taxon>Bacillati</taxon>
        <taxon>Actinomycetota</taxon>
        <taxon>Actinomycetes</taxon>
        <taxon>Pseudonocardiales</taxon>
        <taxon>Pseudonocardiaceae</taxon>
        <taxon>Amycolatopsis</taxon>
    </lineage>
</organism>
<reference evidence="2 3" key="1">
    <citation type="submission" date="2021-03" db="EMBL/GenBank/DDBJ databases">
        <title>Sequencing the genomes of 1000 actinobacteria strains.</title>
        <authorList>
            <person name="Klenk H.-P."/>
        </authorList>
    </citation>
    <scope>NUCLEOTIDE SEQUENCE [LARGE SCALE GENOMIC DNA]</scope>
    <source>
        <strain evidence="2 3">DSM 45510</strain>
    </source>
</reference>
<dbReference type="SUPFAM" id="SSF50952">
    <property type="entry name" value="Soluble quinoprotein glucose dehydrogenase"/>
    <property type="match status" value="1"/>
</dbReference>
<dbReference type="InterPro" id="IPR012938">
    <property type="entry name" value="Glc/Sorbosone_DH"/>
</dbReference>
<dbReference type="PANTHER" id="PTHR19328:SF55">
    <property type="entry name" value="BLR6566 PROTEIN"/>
    <property type="match status" value="1"/>
</dbReference>
<protein>
    <submittedName>
        <fullName evidence="2">Glucose/arabinose dehydrogenase</fullName>
    </submittedName>
</protein>
<feature type="domain" description="Glucose/Sorbosone dehydrogenase" evidence="1">
    <location>
        <begin position="183"/>
        <end position="375"/>
    </location>
</feature>
<name>A0ABS4PR26_9PSEU</name>
<dbReference type="InterPro" id="IPR011041">
    <property type="entry name" value="Quinoprot_gluc/sorb_DH_b-prop"/>
</dbReference>
<comment type="caution">
    <text evidence="2">The sequence shown here is derived from an EMBL/GenBank/DDBJ whole genome shotgun (WGS) entry which is preliminary data.</text>
</comment>
<dbReference type="Gene3D" id="2.120.10.30">
    <property type="entry name" value="TolB, C-terminal domain"/>
    <property type="match status" value="1"/>
</dbReference>
<dbReference type="InterPro" id="IPR011042">
    <property type="entry name" value="6-blade_b-propeller_TolB-like"/>
</dbReference>
<accession>A0ABS4PR26</accession>
<dbReference type="Pfam" id="PF07995">
    <property type="entry name" value="GSDH"/>
    <property type="match status" value="1"/>
</dbReference>
<keyword evidence="3" id="KW-1185">Reference proteome</keyword>
<evidence type="ECO:0000313" key="3">
    <source>
        <dbReference type="Proteomes" id="UP000741013"/>
    </source>
</evidence>
<dbReference type="Proteomes" id="UP000741013">
    <property type="component" value="Unassembled WGS sequence"/>
</dbReference>
<dbReference type="RefSeq" id="WP_209665241.1">
    <property type="nucleotide sequence ID" value="NZ_JAGGMS010000001.1"/>
</dbReference>
<evidence type="ECO:0000313" key="2">
    <source>
        <dbReference type="EMBL" id="MBP2181876.1"/>
    </source>
</evidence>